<sequence length="168" mass="18222">MLAVYPTARGFGWACFDGPFTLFESGLHSVSKDKNAACLRKIEGLLERLKPETLVLEAFDKGSSLRSGRIRRLSLSIVTLAADQGLELAVFTKADVQAAFAGVGARTRHEIALAIGRHLPGLAYRTPKDRKNGDSEDKRLSIFNAAALVLTHYHFGSLGLLEALRDAA</sequence>
<dbReference type="EMBL" id="JAUSVS010000010">
    <property type="protein sequence ID" value="MDQ0466249.1"/>
    <property type="molecule type" value="Genomic_DNA"/>
</dbReference>
<dbReference type="InterPro" id="IPR036397">
    <property type="entry name" value="RNaseH_sf"/>
</dbReference>
<dbReference type="Gene3D" id="3.30.420.10">
    <property type="entry name" value="Ribonuclease H-like superfamily/Ribonuclease H"/>
    <property type="match status" value="1"/>
</dbReference>
<keyword evidence="2" id="KW-1185">Reference proteome</keyword>
<organism evidence="1 2">
    <name type="scientific">Caulobacter ginsengisoli</name>
    <dbReference type="NCBI Taxonomy" id="400775"/>
    <lineage>
        <taxon>Bacteria</taxon>
        <taxon>Pseudomonadati</taxon>
        <taxon>Pseudomonadota</taxon>
        <taxon>Alphaproteobacteria</taxon>
        <taxon>Caulobacterales</taxon>
        <taxon>Caulobacteraceae</taxon>
        <taxon>Caulobacter</taxon>
    </lineage>
</organism>
<dbReference type="GO" id="GO:0004519">
    <property type="term" value="F:endonuclease activity"/>
    <property type="evidence" value="ECO:0007669"/>
    <property type="project" value="UniProtKB-KW"/>
</dbReference>
<comment type="caution">
    <text evidence="1">The sequence shown here is derived from an EMBL/GenBank/DDBJ whole genome shotgun (WGS) entry which is preliminary data.</text>
</comment>
<protein>
    <submittedName>
        <fullName evidence="1">Holliday junction resolvasome RuvABC endonuclease subunit</fullName>
    </submittedName>
</protein>
<evidence type="ECO:0000313" key="2">
    <source>
        <dbReference type="Proteomes" id="UP001228905"/>
    </source>
</evidence>
<keyword evidence="1" id="KW-0378">Hydrolase</keyword>
<keyword evidence="1" id="KW-0540">Nuclease</keyword>
<gene>
    <name evidence="1" type="ORF">QO010_004042</name>
</gene>
<evidence type="ECO:0000313" key="1">
    <source>
        <dbReference type="EMBL" id="MDQ0466249.1"/>
    </source>
</evidence>
<dbReference type="Proteomes" id="UP001228905">
    <property type="component" value="Unassembled WGS sequence"/>
</dbReference>
<keyword evidence="1" id="KW-0255">Endonuclease</keyword>
<proteinExistence type="predicted"/>
<reference evidence="1 2" key="1">
    <citation type="submission" date="2023-07" db="EMBL/GenBank/DDBJ databases">
        <title>Genomic Encyclopedia of Type Strains, Phase IV (KMG-IV): sequencing the most valuable type-strain genomes for metagenomic binning, comparative biology and taxonomic classification.</title>
        <authorList>
            <person name="Goeker M."/>
        </authorList>
    </citation>
    <scope>NUCLEOTIDE SEQUENCE [LARGE SCALE GENOMIC DNA]</scope>
    <source>
        <strain evidence="1 2">DSM 18695</strain>
    </source>
</reference>
<name>A0ABU0IW60_9CAUL</name>
<accession>A0ABU0IW60</accession>